<sequence>MDEDSLRRTLRVMDKKLDQLTDILKHQEQRWEKSNGTCDPGPCLSLIRDIRIEIDQDADEIAEEVSEMIHHIADRVIEDTVDHLADKMRSSSIQDSVATTLIDLFFAGPQGDERRKDLQVRLKKKFAWNNLGSILGRLFSSFEQALSYYKAEVEEMALKYANEDMKKIVDAITHA</sequence>
<evidence type="ECO:0000313" key="2">
    <source>
        <dbReference type="Proteomes" id="UP000729357"/>
    </source>
</evidence>
<organism evidence="1 2">
    <name type="scientific">Aureobasidium melanogenum</name>
    <name type="common">Aureobasidium pullulans var. melanogenum</name>
    <dbReference type="NCBI Taxonomy" id="46634"/>
    <lineage>
        <taxon>Eukaryota</taxon>
        <taxon>Fungi</taxon>
        <taxon>Dikarya</taxon>
        <taxon>Ascomycota</taxon>
        <taxon>Pezizomycotina</taxon>
        <taxon>Dothideomycetes</taxon>
        <taxon>Dothideomycetidae</taxon>
        <taxon>Dothideales</taxon>
        <taxon>Saccotheciaceae</taxon>
        <taxon>Aureobasidium</taxon>
    </lineage>
</organism>
<gene>
    <name evidence="1" type="ORF">KCU98_g6444</name>
</gene>
<proteinExistence type="predicted"/>
<dbReference type="AlphaFoldDB" id="A0A9P8JWU4"/>
<dbReference type="EMBL" id="JAHFXS010000657">
    <property type="protein sequence ID" value="KAG9982924.1"/>
    <property type="molecule type" value="Genomic_DNA"/>
</dbReference>
<dbReference type="Proteomes" id="UP000729357">
    <property type="component" value="Unassembled WGS sequence"/>
</dbReference>
<evidence type="ECO:0000313" key="1">
    <source>
        <dbReference type="EMBL" id="KAG9982924.1"/>
    </source>
</evidence>
<comment type="caution">
    <text evidence="1">The sequence shown here is derived from an EMBL/GenBank/DDBJ whole genome shotgun (WGS) entry which is preliminary data.</text>
</comment>
<feature type="non-terminal residue" evidence="1">
    <location>
        <position position="175"/>
    </location>
</feature>
<keyword evidence="2" id="KW-1185">Reference proteome</keyword>
<protein>
    <submittedName>
        <fullName evidence="1">Uncharacterized protein</fullName>
    </submittedName>
</protein>
<reference evidence="1" key="1">
    <citation type="journal article" date="2021" name="J Fungi (Basel)">
        <title>Virulence traits and population genomics of the black yeast Aureobasidium melanogenum.</title>
        <authorList>
            <person name="Cernosa A."/>
            <person name="Sun X."/>
            <person name="Gostincar C."/>
            <person name="Fang C."/>
            <person name="Gunde-Cimerman N."/>
            <person name="Song Z."/>
        </authorList>
    </citation>
    <scope>NUCLEOTIDE SEQUENCE</scope>
    <source>
        <strain evidence="1">EXF-9298</strain>
    </source>
</reference>
<accession>A0A9P8JWU4</accession>
<reference evidence="1" key="2">
    <citation type="submission" date="2021-08" db="EMBL/GenBank/DDBJ databases">
        <authorList>
            <person name="Gostincar C."/>
            <person name="Sun X."/>
            <person name="Song Z."/>
            <person name="Gunde-Cimerman N."/>
        </authorList>
    </citation>
    <scope>NUCLEOTIDE SEQUENCE</scope>
    <source>
        <strain evidence="1">EXF-9298</strain>
    </source>
</reference>
<name>A0A9P8JWU4_AURME</name>